<gene>
    <name evidence="2" type="ORF">EH198_17515</name>
</gene>
<comment type="caution">
    <text evidence="2">The sequence shown here is derived from an EMBL/GenBank/DDBJ whole genome shotgun (WGS) entry which is preliminary data.</text>
</comment>
<protein>
    <submittedName>
        <fullName evidence="2">Uncharacterized protein</fullName>
    </submittedName>
</protein>
<sequence>MHASIQPVYTWSRDCIFSGKSQKAILLIEWRGAAQPITGRKKSHTVAARDIELQIWLEPHVSLTGLHGCRKADSGDRALLLPLGTIRAGQTKYIALDFDLEPRAAGRYEMLWLQWRYRQKTGERGRELPVQKLTLEYSRHTGCMDEVCSFYVEKHRELLMVEESIAEALSLSADGRQTEAREKLRRHADKLLLLAVRSGDTALMREAESLYMQSERKTSPCLEENSPSQYANG</sequence>
<dbReference type="AlphaFoldDB" id="A0A3N9P106"/>
<dbReference type="RefSeq" id="WP_124696803.1">
    <property type="nucleotide sequence ID" value="NZ_JBHUFE010000005.1"/>
</dbReference>
<dbReference type="Proteomes" id="UP000282529">
    <property type="component" value="Unassembled WGS sequence"/>
</dbReference>
<proteinExistence type="predicted"/>
<evidence type="ECO:0000313" key="2">
    <source>
        <dbReference type="EMBL" id="RQW09881.1"/>
    </source>
</evidence>
<organism evidence="2 3">
    <name type="scientific">Paenibacillus rhizophilus</name>
    <dbReference type="NCBI Taxonomy" id="1850366"/>
    <lineage>
        <taxon>Bacteria</taxon>
        <taxon>Bacillati</taxon>
        <taxon>Bacillota</taxon>
        <taxon>Bacilli</taxon>
        <taxon>Bacillales</taxon>
        <taxon>Paenibacillaceae</taxon>
        <taxon>Paenibacillus</taxon>
    </lineage>
</organism>
<name>A0A3N9P106_9BACL</name>
<keyword evidence="3" id="KW-1185">Reference proteome</keyword>
<feature type="region of interest" description="Disordered" evidence="1">
    <location>
        <begin position="214"/>
        <end position="233"/>
    </location>
</feature>
<reference evidence="2 3" key="1">
    <citation type="submission" date="2018-11" db="EMBL/GenBank/DDBJ databases">
        <title>Genome sequence of strain 7197.</title>
        <authorList>
            <person name="Gao J."/>
            <person name="Sun J."/>
        </authorList>
    </citation>
    <scope>NUCLEOTIDE SEQUENCE [LARGE SCALE GENOMIC DNA]</scope>
    <source>
        <strain evidence="2 3">7197</strain>
    </source>
</reference>
<evidence type="ECO:0000313" key="3">
    <source>
        <dbReference type="Proteomes" id="UP000282529"/>
    </source>
</evidence>
<evidence type="ECO:0000256" key="1">
    <source>
        <dbReference type="SAM" id="MobiDB-lite"/>
    </source>
</evidence>
<accession>A0A3N9P106</accession>
<dbReference type="EMBL" id="RQPI01000011">
    <property type="protein sequence ID" value="RQW09881.1"/>
    <property type="molecule type" value="Genomic_DNA"/>
</dbReference>